<organism evidence="3 5">
    <name type="scientific">Rhodococcus hoagii</name>
    <name type="common">Corynebacterium equii</name>
    <dbReference type="NCBI Taxonomy" id="43767"/>
    <lineage>
        <taxon>Bacteria</taxon>
        <taxon>Bacillati</taxon>
        <taxon>Actinomycetota</taxon>
        <taxon>Actinomycetes</taxon>
        <taxon>Mycobacteriales</taxon>
        <taxon>Nocardiaceae</taxon>
        <taxon>Prescottella</taxon>
    </lineage>
</organism>
<dbReference type="Gene3D" id="3.40.630.30">
    <property type="match status" value="1"/>
</dbReference>
<dbReference type="PANTHER" id="PTHR31435">
    <property type="entry name" value="PROTEIN NATD1"/>
    <property type="match status" value="1"/>
</dbReference>
<name>A0A9Q5RRF6_RHOHA</name>
<dbReference type="InterPro" id="IPR031165">
    <property type="entry name" value="GNAT_YJDJ"/>
</dbReference>
<feature type="domain" description="N-acetyltransferase" evidence="1">
    <location>
        <begin position="11"/>
        <end position="108"/>
    </location>
</feature>
<accession>A0A9Q5RRF6</accession>
<dbReference type="GeneID" id="57579530"/>
<dbReference type="PANTHER" id="PTHR31435:SF10">
    <property type="entry name" value="BSR4717 PROTEIN"/>
    <property type="match status" value="1"/>
</dbReference>
<protein>
    <submittedName>
        <fullName evidence="3">N-acetyltransferase</fullName>
    </submittedName>
</protein>
<dbReference type="InterPro" id="IPR016181">
    <property type="entry name" value="Acyl_CoA_acyltransferase"/>
</dbReference>
<dbReference type="EMBL" id="WUXR01000005">
    <property type="protein sequence ID" value="MBM4565989.1"/>
    <property type="molecule type" value="Genomic_DNA"/>
</dbReference>
<dbReference type="Proteomes" id="UP000603463">
    <property type="component" value="Unassembled WGS sequence"/>
</dbReference>
<evidence type="ECO:0000259" key="1">
    <source>
        <dbReference type="PROSITE" id="PS51729"/>
    </source>
</evidence>
<evidence type="ECO:0000313" key="5">
    <source>
        <dbReference type="Proteomes" id="UP000603463"/>
    </source>
</evidence>
<sequence length="122" mass="13746">MFDDSPSADVTDNTDQNRFELRLNGDLVGIVGYYDTSPARRRGARKPTPVVSFMHTVVVEDFGHRGLAAVMVRRSLDRARDYGWRVRPVCTYVQRFVEANPEYLDLMAPPEAPEASDAISLN</sequence>
<dbReference type="PROSITE" id="PS51729">
    <property type="entry name" value="GNAT_YJDJ"/>
    <property type="match status" value="1"/>
</dbReference>
<comment type="caution">
    <text evidence="3">The sequence shown here is derived from an EMBL/GenBank/DDBJ whole genome shotgun (WGS) entry which is preliminary data.</text>
</comment>
<proteinExistence type="predicted"/>
<dbReference type="EMBL" id="WVDC01000001">
    <property type="protein sequence ID" value="NKW41611.1"/>
    <property type="molecule type" value="Genomic_DNA"/>
</dbReference>
<evidence type="ECO:0000313" key="3">
    <source>
        <dbReference type="EMBL" id="NKT78901.1"/>
    </source>
</evidence>
<evidence type="ECO:0000313" key="4">
    <source>
        <dbReference type="EMBL" id="NKW41611.1"/>
    </source>
</evidence>
<dbReference type="Proteomes" id="UP000608063">
    <property type="component" value="Unassembled WGS sequence"/>
</dbReference>
<dbReference type="Proteomes" id="UP000808906">
    <property type="component" value="Unassembled WGS sequence"/>
</dbReference>
<dbReference type="RefSeq" id="WP_005517901.1">
    <property type="nucleotide sequence ID" value="NZ_AP024181.1"/>
</dbReference>
<reference evidence="3" key="2">
    <citation type="journal article" date="2020" name="Environ. Microbiol.">
        <title>The novel and transferable erm(51) gene confers Macrolides, Lincosamides, and Streptogramins B (MLSB) resistance to clonal Rhodococcus equi in the environment.</title>
        <authorList>
            <person name="Huber L."/>
            <person name="Giguere S."/>
            <person name="Slovis N.M."/>
            <person name="Alvarez-Narvaez S."/>
            <person name="Hart K.A."/>
            <person name="Greiter M."/>
            <person name="Morris E.R.A."/>
            <person name="Cohen N.D."/>
        </authorList>
    </citation>
    <scope>NUCLEOTIDE SEQUENCE</scope>
    <source>
        <strain evidence="3">Lh_116_1</strain>
        <strain evidence="4">Lh_16_1</strain>
    </source>
</reference>
<dbReference type="Pfam" id="PF14542">
    <property type="entry name" value="Acetyltransf_CG"/>
    <property type="match status" value="1"/>
</dbReference>
<gene>
    <name evidence="2" type="ORF">GS441_11260</name>
    <name evidence="3" type="ORF">GS882_12390</name>
    <name evidence="4" type="ORF">GS947_08240</name>
</gene>
<reference evidence="2" key="1">
    <citation type="submission" date="2019-11" db="EMBL/GenBank/DDBJ databases">
        <title>Spread of Macrolides and rifampicin resistant Rhodococcus equi in clinical isolates in the USA.</title>
        <authorList>
            <person name="Alvarez-Narvaez S."/>
            <person name="Huber L."/>
            <person name="Cohen N.D."/>
            <person name="Slovis N."/>
            <person name="Greiter M."/>
            <person name="Giguere S."/>
            <person name="Hart K."/>
        </authorList>
    </citation>
    <scope>NUCLEOTIDE SEQUENCE</scope>
    <source>
        <strain evidence="2">Lh_17</strain>
    </source>
</reference>
<dbReference type="SUPFAM" id="SSF55729">
    <property type="entry name" value="Acyl-CoA N-acyltransferases (Nat)"/>
    <property type="match status" value="1"/>
</dbReference>
<dbReference type="EMBL" id="WVBC01000030">
    <property type="protein sequence ID" value="NKT78901.1"/>
    <property type="molecule type" value="Genomic_DNA"/>
</dbReference>
<dbReference type="AlphaFoldDB" id="A0A9Q5RRF6"/>
<dbReference type="InterPro" id="IPR045057">
    <property type="entry name" value="Gcn5-rel_NAT"/>
</dbReference>
<evidence type="ECO:0000313" key="2">
    <source>
        <dbReference type="EMBL" id="MBM4565989.1"/>
    </source>
</evidence>